<dbReference type="Gene3D" id="1.20.1250.20">
    <property type="entry name" value="MFS general substrate transporter like domains"/>
    <property type="match status" value="1"/>
</dbReference>
<evidence type="ECO:0000256" key="1">
    <source>
        <dbReference type="SAM" id="Phobius"/>
    </source>
</evidence>
<keyword evidence="1" id="KW-0472">Membrane</keyword>
<evidence type="ECO:0000313" key="2">
    <source>
        <dbReference type="EMBL" id="KRX03753.1"/>
    </source>
</evidence>
<sequence length="146" mass="17179">MEKQLQFHMIIAGVFDLVSYLLYMNLSLAYFRKQVIKYVLVFLSIGHLLFFVVPMYEQDKENENGKIIDTVNNNMIAIYILCFLRVLICGFSNSFLYVYIGEIYPTSVKHYAYGKLRETLEEEADETGLISKNIRDYLEEEETEQL</sequence>
<feature type="transmembrane region" description="Helical" evidence="1">
    <location>
        <begin position="76"/>
        <end position="100"/>
    </location>
</feature>
<comment type="caution">
    <text evidence="2">The sequence shown here is derived from an EMBL/GenBank/DDBJ whole genome shotgun (WGS) entry which is preliminary data.</text>
</comment>
<accession>A0A0V0QN25</accession>
<reference evidence="2 3" key="1">
    <citation type="journal article" date="2015" name="Sci. Rep.">
        <title>Genome of the facultative scuticociliatosis pathogen Pseudocohnilembus persalinus provides insight into its virulence through horizontal gene transfer.</title>
        <authorList>
            <person name="Xiong J."/>
            <person name="Wang G."/>
            <person name="Cheng J."/>
            <person name="Tian M."/>
            <person name="Pan X."/>
            <person name="Warren A."/>
            <person name="Jiang C."/>
            <person name="Yuan D."/>
            <person name="Miao W."/>
        </authorList>
    </citation>
    <scope>NUCLEOTIDE SEQUENCE [LARGE SCALE GENOMIC DNA]</scope>
    <source>
        <strain evidence="2">36N120E</strain>
    </source>
</reference>
<dbReference type="SUPFAM" id="SSF103473">
    <property type="entry name" value="MFS general substrate transporter"/>
    <property type="match status" value="1"/>
</dbReference>
<keyword evidence="1" id="KW-1133">Transmembrane helix</keyword>
<evidence type="ECO:0000313" key="3">
    <source>
        <dbReference type="Proteomes" id="UP000054937"/>
    </source>
</evidence>
<dbReference type="InterPro" id="IPR036259">
    <property type="entry name" value="MFS_trans_sf"/>
</dbReference>
<gene>
    <name evidence="2" type="ORF">PPERSA_04261</name>
</gene>
<dbReference type="Proteomes" id="UP000054937">
    <property type="component" value="Unassembled WGS sequence"/>
</dbReference>
<dbReference type="AlphaFoldDB" id="A0A0V0QN25"/>
<keyword evidence="1" id="KW-0812">Transmembrane</keyword>
<proteinExistence type="predicted"/>
<name>A0A0V0QN25_PSEPJ</name>
<organism evidence="2 3">
    <name type="scientific">Pseudocohnilembus persalinus</name>
    <name type="common">Ciliate</name>
    <dbReference type="NCBI Taxonomy" id="266149"/>
    <lineage>
        <taxon>Eukaryota</taxon>
        <taxon>Sar</taxon>
        <taxon>Alveolata</taxon>
        <taxon>Ciliophora</taxon>
        <taxon>Intramacronucleata</taxon>
        <taxon>Oligohymenophorea</taxon>
        <taxon>Scuticociliatia</taxon>
        <taxon>Philasterida</taxon>
        <taxon>Pseudocohnilembidae</taxon>
        <taxon>Pseudocohnilembus</taxon>
    </lineage>
</organism>
<protein>
    <submittedName>
        <fullName evidence="2">Major facilitator superfamily domain, general substrate transporter</fullName>
    </submittedName>
</protein>
<keyword evidence="3" id="KW-1185">Reference proteome</keyword>
<dbReference type="EMBL" id="LDAU01000126">
    <property type="protein sequence ID" value="KRX03753.1"/>
    <property type="molecule type" value="Genomic_DNA"/>
</dbReference>
<feature type="transmembrane region" description="Helical" evidence="1">
    <location>
        <begin position="6"/>
        <end position="23"/>
    </location>
</feature>
<feature type="transmembrane region" description="Helical" evidence="1">
    <location>
        <begin position="35"/>
        <end position="56"/>
    </location>
</feature>
<dbReference type="InParanoid" id="A0A0V0QN25"/>